<proteinExistence type="predicted"/>
<dbReference type="PANTHER" id="PTHR48079">
    <property type="entry name" value="PROTEIN YEEZ"/>
    <property type="match status" value="1"/>
</dbReference>
<dbReference type="GO" id="GO:0004029">
    <property type="term" value="F:aldehyde dehydrogenase (NAD+) activity"/>
    <property type="evidence" value="ECO:0007669"/>
    <property type="project" value="TreeGrafter"/>
</dbReference>
<organism evidence="2 3">
    <name type="scientific">Adiantum capillus-veneris</name>
    <name type="common">Maidenhair fern</name>
    <dbReference type="NCBI Taxonomy" id="13818"/>
    <lineage>
        <taxon>Eukaryota</taxon>
        <taxon>Viridiplantae</taxon>
        <taxon>Streptophyta</taxon>
        <taxon>Embryophyta</taxon>
        <taxon>Tracheophyta</taxon>
        <taxon>Polypodiopsida</taxon>
        <taxon>Polypodiidae</taxon>
        <taxon>Polypodiales</taxon>
        <taxon>Pteridineae</taxon>
        <taxon>Pteridaceae</taxon>
        <taxon>Vittarioideae</taxon>
        <taxon>Adiantum</taxon>
    </lineage>
</organism>
<dbReference type="PANTHER" id="PTHR48079:SF6">
    <property type="entry name" value="NAD(P)-BINDING DOMAIN-CONTAINING PROTEIN-RELATED"/>
    <property type="match status" value="1"/>
</dbReference>
<dbReference type="AlphaFoldDB" id="A0A9D4VEB4"/>
<accession>A0A9D4VEB4</accession>
<dbReference type="Proteomes" id="UP000886520">
    <property type="component" value="Chromosome 1"/>
</dbReference>
<dbReference type="EMBL" id="JABFUD020000001">
    <property type="protein sequence ID" value="KAI5084688.1"/>
    <property type="molecule type" value="Genomic_DNA"/>
</dbReference>
<evidence type="ECO:0000259" key="1">
    <source>
        <dbReference type="Pfam" id="PF01370"/>
    </source>
</evidence>
<dbReference type="SUPFAM" id="SSF51735">
    <property type="entry name" value="NAD(P)-binding Rossmann-fold domains"/>
    <property type="match status" value="1"/>
</dbReference>
<dbReference type="OrthoDB" id="2735536at2759"/>
<protein>
    <recommendedName>
        <fullName evidence="1">NAD-dependent epimerase/dehydratase domain-containing protein</fullName>
    </recommendedName>
</protein>
<dbReference type="InterPro" id="IPR051783">
    <property type="entry name" value="NAD(P)-dependent_oxidoreduct"/>
</dbReference>
<feature type="domain" description="NAD-dependent epimerase/dehydratase" evidence="1">
    <location>
        <begin position="12"/>
        <end position="240"/>
    </location>
</feature>
<dbReference type="Gene3D" id="3.40.50.720">
    <property type="entry name" value="NAD(P)-binding Rossmann-like Domain"/>
    <property type="match status" value="1"/>
</dbReference>
<evidence type="ECO:0000313" key="2">
    <source>
        <dbReference type="EMBL" id="KAI5084688.1"/>
    </source>
</evidence>
<comment type="caution">
    <text evidence="2">The sequence shown here is derived from an EMBL/GenBank/DDBJ whole genome shotgun (WGS) entry which is preliminary data.</text>
</comment>
<reference evidence="2" key="1">
    <citation type="submission" date="2021-01" db="EMBL/GenBank/DDBJ databases">
        <title>Adiantum capillus-veneris genome.</title>
        <authorList>
            <person name="Fang Y."/>
            <person name="Liao Q."/>
        </authorList>
    </citation>
    <scope>NUCLEOTIDE SEQUENCE</scope>
    <source>
        <strain evidence="2">H3</strain>
        <tissue evidence="2">Leaf</tissue>
    </source>
</reference>
<dbReference type="InterPro" id="IPR001509">
    <property type="entry name" value="Epimerase_deHydtase"/>
</dbReference>
<gene>
    <name evidence="2" type="ORF">GOP47_0000857</name>
</gene>
<dbReference type="CDD" id="cd05228">
    <property type="entry name" value="AR_FR_like_1_SDR_e"/>
    <property type="match status" value="1"/>
</dbReference>
<dbReference type="GO" id="GO:0005737">
    <property type="term" value="C:cytoplasm"/>
    <property type="evidence" value="ECO:0007669"/>
    <property type="project" value="TreeGrafter"/>
</dbReference>
<sequence>MADESRKQKESVVVTGASGFLGGRVCHALVEQGAYHVKAFVRASSSLQELPSTGVELVYGDITDTSSLLHAFQGCSAVLHCAALVTPWTPNPSKLFTVNVDGLKNVVKAIRGTSTVSKLVYVSSFFAIGPTDGKVVDESQMHPGDCFCTEYEKSKVLADAIALEEAKNNLPIVVVYPGVIYGPGKVTEGNALVSLVKERCNGRLPGKIGKRQDQFSFCHVDDVAKGCVAAMNKGRIGERYLLTGENTCFNEVFSLVDSLRGQKSLQFEIPMWSLEMVGWLSVFWARVSGSTPNISPPMVRVFKKQWCYSHEKAKRELGYESRPLKEGVAQFLTWMESSGHIPKQ</sequence>
<name>A0A9D4VEB4_ADICA</name>
<evidence type="ECO:0000313" key="3">
    <source>
        <dbReference type="Proteomes" id="UP000886520"/>
    </source>
</evidence>
<keyword evidence="3" id="KW-1185">Reference proteome</keyword>
<dbReference type="FunFam" id="3.40.50.720:FF:000425">
    <property type="entry name" value="NAD(P)-binding Rossmann-fold superfamily protein"/>
    <property type="match status" value="1"/>
</dbReference>
<dbReference type="InterPro" id="IPR036291">
    <property type="entry name" value="NAD(P)-bd_dom_sf"/>
</dbReference>
<dbReference type="Pfam" id="PF01370">
    <property type="entry name" value="Epimerase"/>
    <property type="match status" value="1"/>
</dbReference>